<gene>
    <name evidence="3" type="ORF">QN277_025878</name>
</gene>
<reference evidence="3" key="1">
    <citation type="submission" date="2023-10" db="EMBL/GenBank/DDBJ databases">
        <title>Chromosome-level genome of the transformable northern wattle, Acacia crassicarpa.</title>
        <authorList>
            <person name="Massaro I."/>
            <person name="Sinha N.R."/>
            <person name="Poethig S."/>
            <person name="Leichty A.R."/>
        </authorList>
    </citation>
    <scope>NUCLEOTIDE SEQUENCE</scope>
    <source>
        <strain evidence="3">Acra3RX</strain>
        <tissue evidence="3">Leaf</tissue>
    </source>
</reference>
<dbReference type="PANTHER" id="PTHR28626:SF3">
    <property type="entry name" value="SRR1-LIKE PROTEIN"/>
    <property type="match status" value="1"/>
</dbReference>
<dbReference type="InterPro" id="IPR012942">
    <property type="entry name" value="SRR1-like"/>
</dbReference>
<proteinExistence type="inferred from homology"/>
<keyword evidence="4" id="KW-1185">Reference proteome</keyword>
<dbReference type="Proteomes" id="UP001293593">
    <property type="component" value="Unassembled WGS sequence"/>
</dbReference>
<protein>
    <recommendedName>
        <fullName evidence="2">SRR1-like domain-containing protein</fullName>
    </recommendedName>
</protein>
<dbReference type="InterPro" id="IPR040044">
    <property type="entry name" value="SRR1L"/>
</dbReference>
<dbReference type="EMBL" id="JAWXYG010000008">
    <property type="protein sequence ID" value="KAK4264745.1"/>
    <property type="molecule type" value="Genomic_DNA"/>
</dbReference>
<accession>A0AAE1MH27</accession>
<evidence type="ECO:0000313" key="3">
    <source>
        <dbReference type="EMBL" id="KAK4264745.1"/>
    </source>
</evidence>
<dbReference type="GO" id="GO:0005737">
    <property type="term" value="C:cytoplasm"/>
    <property type="evidence" value="ECO:0007669"/>
    <property type="project" value="TreeGrafter"/>
</dbReference>
<dbReference type="GO" id="GO:0005634">
    <property type="term" value="C:nucleus"/>
    <property type="evidence" value="ECO:0007669"/>
    <property type="project" value="TreeGrafter"/>
</dbReference>
<dbReference type="AlphaFoldDB" id="A0AAE1MH27"/>
<sequence length="227" mass="26743">MYHNKEKIILMEKIKRCMDKLEGSQFYHDFKDQLQTPQIYERLRIVLGSASTMKMVIYGIGNFESYENPNYQLGLTILMQRDFKWIGDIEVFDPALSMNECQVLEALGCSVLQYNEYGRRKALKPTLFFMPHCPIMLYDNLLQENWKSSSLRNIVILGNSFDNYVSSGSCSPHMKKYIMLAATFTNEFEVKTNSNDYYEDSKDDRLIRRRRSGAFHHSSWHFFTPLM</sequence>
<evidence type="ECO:0000259" key="2">
    <source>
        <dbReference type="Pfam" id="PF07985"/>
    </source>
</evidence>
<dbReference type="Pfam" id="PF07985">
    <property type="entry name" value="SRR1"/>
    <property type="match status" value="1"/>
</dbReference>
<feature type="domain" description="SRR1-like" evidence="2">
    <location>
        <begin position="47"/>
        <end position="222"/>
    </location>
</feature>
<evidence type="ECO:0000313" key="4">
    <source>
        <dbReference type="Proteomes" id="UP001293593"/>
    </source>
</evidence>
<dbReference type="PANTHER" id="PTHR28626">
    <property type="entry name" value="SRR1-LIKE PROTEIN"/>
    <property type="match status" value="1"/>
</dbReference>
<comment type="similarity">
    <text evidence="1">Belongs to the SRR1 family.</text>
</comment>
<organism evidence="3 4">
    <name type="scientific">Acacia crassicarpa</name>
    <name type="common">northern wattle</name>
    <dbReference type="NCBI Taxonomy" id="499986"/>
    <lineage>
        <taxon>Eukaryota</taxon>
        <taxon>Viridiplantae</taxon>
        <taxon>Streptophyta</taxon>
        <taxon>Embryophyta</taxon>
        <taxon>Tracheophyta</taxon>
        <taxon>Spermatophyta</taxon>
        <taxon>Magnoliopsida</taxon>
        <taxon>eudicotyledons</taxon>
        <taxon>Gunneridae</taxon>
        <taxon>Pentapetalae</taxon>
        <taxon>rosids</taxon>
        <taxon>fabids</taxon>
        <taxon>Fabales</taxon>
        <taxon>Fabaceae</taxon>
        <taxon>Caesalpinioideae</taxon>
        <taxon>mimosoid clade</taxon>
        <taxon>Acacieae</taxon>
        <taxon>Acacia</taxon>
    </lineage>
</organism>
<evidence type="ECO:0000256" key="1">
    <source>
        <dbReference type="ARBA" id="ARBA00009856"/>
    </source>
</evidence>
<name>A0AAE1MH27_9FABA</name>
<comment type="caution">
    <text evidence="3">The sequence shown here is derived from an EMBL/GenBank/DDBJ whole genome shotgun (WGS) entry which is preliminary data.</text>
</comment>